<evidence type="ECO:0000313" key="3">
    <source>
        <dbReference type="Proteomes" id="UP000465810"/>
    </source>
</evidence>
<dbReference type="Proteomes" id="UP000465810">
    <property type="component" value="Unassembled WGS sequence"/>
</dbReference>
<dbReference type="EMBL" id="WVTD01000016">
    <property type="protein sequence ID" value="MYL99473.1"/>
    <property type="molecule type" value="Genomic_DNA"/>
</dbReference>
<protein>
    <submittedName>
        <fullName evidence="2">Uncharacterized protein</fullName>
    </submittedName>
</protein>
<name>A0A7X4K9K2_9SPHN</name>
<feature type="region of interest" description="Disordered" evidence="1">
    <location>
        <begin position="169"/>
        <end position="197"/>
    </location>
</feature>
<reference evidence="2 3" key="1">
    <citation type="submission" date="2019-12" db="EMBL/GenBank/DDBJ databases">
        <authorList>
            <person name="Feng G."/>
            <person name="Zhu H."/>
        </authorList>
    </citation>
    <scope>NUCLEOTIDE SEQUENCE [LARGE SCALE GENOMIC DNA]</scope>
    <source>
        <strain evidence="2 3">FGD1</strain>
    </source>
</reference>
<gene>
    <name evidence="2" type="ORF">GR702_17015</name>
</gene>
<keyword evidence="3" id="KW-1185">Reference proteome</keyword>
<proteinExistence type="predicted"/>
<evidence type="ECO:0000256" key="1">
    <source>
        <dbReference type="SAM" id="MobiDB-lite"/>
    </source>
</evidence>
<evidence type="ECO:0000313" key="2">
    <source>
        <dbReference type="EMBL" id="MYL99473.1"/>
    </source>
</evidence>
<organism evidence="2 3">
    <name type="scientific">Novosphingobium silvae</name>
    <dbReference type="NCBI Taxonomy" id="2692619"/>
    <lineage>
        <taxon>Bacteria</taxon>
        <taxon>Pseudomonadati</taxon>
        <taxon>Pseudomonadota</taxon>
        <taxon>Alphaproteobacteria</taxon>
        <taxon>Sphingomonadales</taxon>
        <taxon>Sphingomonadaceae</taxon>
        <taxon>Novosphingobium</taxon>
    </lineage>
</organism>
<comment type="caution">
    <text evidence="2">The sequence shown here is derived from an EMBL/GenBank/DDBJ whole genome shotgun (WGS) entry which is preliminary data.</text>
</comment>
<accession>A0A7X4K9K2</accession>
<dbReference type="AlphaFoldDB" id="A0A7X4K9K2"/>
<sequence>MDGPRVKLLILSHVVALGLGAGVTAVVQTAANNKRAAVPASTPSPAPVPEVEPAPLVQIAPPPLNRAELLATAAKAADTAAGGNPLPLANRDLVGRSFTIRMPFGCAGPETDGTDSWAGWTYNEKTRALRLTARPAMLEAGDWAQDRAAATAYDAVEGFWIDRPWTSSESCGTQIGKEPPQGTGMGPQGQGKASGDRLVPSRQLAIAMFYAPGASRTRQRGGRPYTSTIKLEGDEAPSTRGYTLVLSGRLAALDDGQPVRCLQRSPDIPPRCIISVTFDKVAFEQPGRDKPLVEWR</sequence>
<dbReference type="RefSeq" id="WP_133085139.1">
    <property type="nucleotide sequence ID" value="NZ_WVTD01000016.1"/>
</dbReference>